<accession>A0A1A0HBC1</accession>
<reference evidence="2 3" key="1">
    <citation type="submission" date="2016-05" db="EMBL/GenBank/DDBJ databases">
        <title>Comparative genomics of biotechnologically important yeasts.</title>
        <authorList>
            <consortium name="DOE Joint Genome Institute"/>
            <person name="Riley R."/>
            <person name="Haridas S."/>
            <person name="Wolfe K.H."/>
            <person name="Lopes M.R."/>
            <person name="Hittinger C.T."/>
            <person name="Goker M."/>
            <person name="Salamov A."/>
            <person name="Wisecaver J."/>
            <person name="Long T.M."/>
            <person name="Aerts A.L."/>
            <person name="Barry K."/>
            <person name="Choi C."/>
            <person name="Clum A."/>
            <person name="Coughlan A.Y."/>
            <person name="Deshpande S."/>
            <person name="Douglass A.P."/>
            <person name="Hanson S.J."/>
            <person name="Klenk H.-P."/>
            <person name="LaButti K."/>
            <person name="Lapidus A."/>
            <person name="Lindquist E."/>
            <person name="Lipzen A."/>
            <person name="Meier-kolthoff J.P."/>
            <person name="Ohm R.A."/>
            <person name="Otillar R.P."/>
            <person name="Pangilinan J."/>
            <person name="Peng Y."/>
            <person name="Rokas A."/>
            <person name="Rosa C.A."/>
            <person name="Scheuner C."/>
            <person name="Sibirny A.A."/>
            <person name="Slot J.C."/>
            <person name="Stielow J.B."/>
            <person name="Sun H."/>
            <person name="Kurtzman C.P."/>
            <person name="Blackwell M."/>
            <person name="Grigoriev I.V."/>
            <person name="Jeffries T.W."/>
        </authorList>
    </citation>
    <scope>NUCLEOTIDE SEQUENCE [LARGE SCALE GENOMIC DNA]</scope>
    <source>
        <strain evidence="2 3">NRRL YB-4993</strain>
    </source>
</reference>
<dbReference type="InterPro" id="IPR016024">
    <property type="entry name" value="ARM-type_fold"/>
</dbReference>
<feature type="non-terminal residue" evidence="2">
    <location>
        <position position="1"/>
    </location>
</feature>
<dbReference type="GO" id="GO:0007021">
    <property type="term" value="P:tubulin complex assembly"/>
    <property type="evidence" value="ECO:0007669"/>
    <property type="project" value="InterPro"/>
</dbReference>
<name>A0A1A0HBC1_9ASCO</name>
<dbReference type="InterPro" id="IPR033162">
    <property type="entry name" value="TBCD"/>
</dbReference>
<dbReference type="GO" id="GO:0005096">
    <property type="term" value="F:GTPase activator activity"/>
    <property type="evidence" value="ECO:0007669"/>
    <property type="project" value="InterPro"/>
</dbReference>
<evidence type="ECO:0000259" key="1">
    <source>
        <dbReference type="Pfam" id="PF25767"/>
    </source>
</evidence>
<dbReference type="GO" id="GO:0007023">
    <property type="term" value="P:post-chaperonin tubulin folding pathway"/>
    <property type="evidence" value="ECO:0007669"/>
    <property type="project" value="InterPro"/>
</dbReference>
<gene>
    <name evidence="2" type="ORF">METBIDRAFT_21748</name>
</gene>
<organism evidence="2 3">
    <name type="scientific">Metschnikowia bicuspidata var. bicuspidata NRRL YB-4993</name>
    <dbReference type="NCBI Taxonomy" id="869754"/>
    <lineage>
        <taxon>Eukaryota</taxon>
        <taxon>Fungi</taxon>
        <taxon>Dikarya</taxon>
        <taxon>Ascomycota</taxon>
        <taxon>Saccharomycotina</taxon>
        <taxon>Pichiomycetes</taxon>
        <taxon>Metschnikowiaceae</taxon>
        <taxon>Metschnikowia</taxon>
    </lineage>
</organism>
<evidence type="ECO:0000313" key="3">
    <source>
        <dbReference type="Proteomes" id="UP000092555"/>
    </source>
</evidence>
<dbReference type="AlphaFoldDB" id="A0A1A0HBC1"/>
<dbReference type="PANTHER" id="PTHR12658:SF0">
    <property type="entry name" value="TUBULIN-SPECIFIC CHAPERONE D"/>
    <property type="match status" value="1"/>
</dbReference>
<keyword evidence="3" id="KW-1185">Reference proteome</keyword>
<dbReference type="GO" id="GO:0048487">
    <property type="term" value="F:beta-tubulin binding"/>
    <property type="evidence" value="ECO:0007669"/>
    <property type="project" value="InterPro"/>
</dbReference>
<comment type="caution">
    <text evidence="2">The sequence shown here is derived from an EMBL/GenBank/DDBJ whole genome shotgun (WGS) entry which is preliminary data.</text>
</comment>
<dbReference type="EMBL" id="LXTC01000003">
    <property type="protein sequence ID" value="OBA21311.1"/>
    <property type="molecule type" value="Genomic_DNA"/>
</dbReference>
<protein>
    <recommendedName>
        <fullName evidence="1">Tubulin-folding cofactor D ARM repeats domain-containing protein</fullName>
    </recommendedName>
</protein>
<dbReference type="GeneID" id="30028078"/>
<sequence>KQIADVRRGIDVFEQAPRALDGVLQQHVSGIVSLYFAAKAHARTTDRWETIADALADLVYVLAKVRGYKSVANALPSDVYLLPRLVEMVEDPGTAGRPGECYFLLLWLSRLVLVPFPLASVQTGLEAHLFQLASAFLALHRTALKTQLAALVLLALLVTRPDCGLLLDEYTATVVVDWPVLLENAKLGHLMTLNQMLKRAASGPVAGLARAVHRDVVMHEVSLAKHGQRAAQINTMNALYVLKVATKCARVFVARAEYDAVAALVNGATDLMQLMGELFDAALRECMAKNLAKTTAHLAKRATNYAAQVVSHMLGQLRLAPLAAGGYDADMRIEPAGLSVPRFHAVLLYTGFLALTKALPAQFVPAVFSLAHQTCFVSRRHYAFVQSAQLRDASCFCLWAVLRLLSEERFQALQAQCAGLVPTVFCDLIRVSLFDEDFTMRRCGIAVLQELVGRFGGVFLGPMLGTGDAHRLGEFTVLFIEQFGAATVGSMADSHGVMALLRHLGFLREWFVAPLVDEILAELSPYELQKLGLVHLAQTLAENYSTPIQLEGCRRVDEAHVVNCLVGALQRGSHSALYALAELETCGLLAPDTAESVALHVENMTLARHGPVACVGESIMHWLNCCKQERRGRLTARLGPVLAAIHRLDASAGLVLELEAFYTLSPVLSADQFDHLCHQIRSGNQLVAASVMRARLDHQQLHRVGACLADRAVDAGVRATLVRTLQPDHIGAAAFALLRPTVVLLLDDYTISEQGDIGLKPRLASVLFVEAHWRLFEADTPVLQAKLLRLAGETMDRLRIAAFRVLVRIHGGTSPAAHMAPDGGGYDAYFAALFAFFQAQCAALDDLANAFWSGIVHSAAAATGANTMINLAFRHVLLHLRDRAQRERAFSVLVALMKVAPGTKVLALDRRAQKTLQAVMGLVAKLLDAALEIPDLVAEALFVRAYNLHINTTATARIALAIRIFQYFGSAPAAAALRARSRKRLCWLCSSHANGQVRALAADALFEIANDVGANSPAVAFLDSVPW</sequence>
<dbReference type="STRING" id="869754.A0A1A0HBC1"/>
<feature type="domain" description="Tubulin-folding cofactor D ARM repeats" evidence="1">
    <location>
        <begin position="355"/>
        <end position="457"/>
    </location>
</feature>
<dbReference type="InterPro" id="IPR058033">
    <property type="entry name" value="ARM_TBCD_2nd"/>
</dbReference>
<dbReference type="GO" id="GO:0000226">
    <property type="term" value="P:microtubule cytoskeleton organization"/>
    <property type="evidence" value="ECO:0007669"/>
    <property type="project" value="TreeGrafter"/>
</dbReference>
<dbReference type="Pfam" id="PF25767">
    <property type="entry name" value="ARM_TBCD_2nd"/>
    <property type="match status" value="1"/>
</dbReference>
<dbReference type="OrthoDB" id="10253476at2759"/>
<feature type="non-terminal residue" evidence="2">
    <location>
        <position position="1027"/>
    </location>
</feature>
<dbReference type="Pfam" id="PF23579">
    <property type="entry name" value="ARM_TBCD"/>
    <property type="match status" value="1"/>
</dbReference>
<dbReference type="Proteomes" id="UP000092555">
    <property type="component" value="Unassembled WGS sequence"/>
</dbReference>
<dbReference type="RefSeq" id="XP_018711821.1">
    <property type="nucleotide sequence ID" value="XM_018855102.1"/>
</dbReference>
<dbReference type="PANTHER" id="PTHR12658">
    <property type="entry name" value="BETA-TUBULIN COFACTOR D"/>
    <property type="match status" value="1"/>
</dbReference>
<evidence type="ECO:0000313" key="2">
    <source>
        <dbReference type="EMBL" id="OBA21311.1"/>
    </source>
</evidence>
<dbReference type="SUPFAM" id="SSF48371">
    <property type="entry name" value="ARM repeat"/>
    <property type="match status" value="1"/>
</dbReference>
<proteinExistence type="predicted"/>